<organism evidence="1 2">
    <name type="scientific">Rubroshorea leprosula</name>
    <dbReference type="NCBI Taxonomy" id="152421"/>
    <lineage>
        <taxon>Eukaryota</taxon>
        <taxon>Viridiplantae</taxon>
        <taxon>Streptophyta</taxon>
        <taxon>Embryophyta</taxon>
        <taxon>Tracheophyta</taxon>
        <taxon>Spermatophyta</taxon>
        <taxon>Magnoliopsida</taxon>
        <taxon>eudicotyledons</taxon>
        <taxon>Gunneridae</taxon>
        <taxon>Pentapetalae</taxon>
        <taxon>rosids</taxon>
        <taxon>malvids</taxon>
        <taxon>Malvales</taxon>
        <taxon>Dipterocarpaceae</taxon>
        <taxon>Rubroshorea</taxon>
    </lineage>
</organism>
<reference evidence="1 2" key="1">
    <citation type="journal article" date="2021" name="Commun. Biol.">
        <title>The genome of Shorea leprosula (Dipterocarpaceae) highlights the ecological relevance of drought in aseasonal tropical rainforests.</title>
        <authorList>
            <person name="Ng K.K.S."/>
            <person name="Kobayashi M.J."/>
            <person name="Fawcett J.A."/>
            <person name="Hatakeyama M."/>
            <person name="Paape T."/>
            <person name="Ng C.H."/>
            <person name="Ang C.C."/>
            <person name="Tnah L.H."/>
            <person name="Lee C.T."/>
            <person name="Nishiyama T."/>
            <person name="Sese J."/>
            <person name="O'Brien M.J."/>
            <person name="Copetti D."/>
            <person name="Mohd Noor M.I."/>
            <person name="Ong R.C."/>
            <person name="Putra M."/>
            <person name="Sireger I.Z."/>
            <person name="Indrioko S."/>
            <person name="Kosugi Y."/>
            <person name="Izuno A."/>
            <person name="Isagi Y."/>
            <person name="Lee S.L."/>
            <person name="Shimizu K.K."/>
        </authorList>
    </citation>
    <scope>NUCLEOTIDE SEQUENCE [LARGE SCALE GENOMIC DNA]</scope>
    <source>
        <strain evidence="1">214</strain>
    </source>
</reference>
<dbReference type="Proteomes" id="UP001054252">
    <property type="component" value="Unassembled WGS sequence"/>
</dbReference>
<comment type="caution">
    <text evidence="1">The sequence shown here is derived from an EMBL/GenBank/DDBJ whole genome shotgun (WGS) entry which is preliminary data.</text>
</comment>
<keyword evidence="2" id="KW-1185">Reference proteome</keyword>
<dbReference type="AlphaFoldDB" id="A0AAV5LW14"/>
<gene>
    <name evidence="1" type="ORF">SLEP1_g48845</name>
</gene>
<evidence type="ECO:0000313" key="1">
    <source>
        <dbReference type="EMBL" id="GKV41294.1"/>
    </source>
</evidence>
<evidence type="ECO:0000313" key="2">
    <source>
        <dbReference type="Proteomes" id="UP001054252"/>
    </source>
</evidence>
<sequence>MDSAGIQLKENESNFVLIIPICSSMAQTYAASLVSLKDDSSTVSVYGASR</sequence>
<dbReference type="EMBL" id="BPVZ01000149">
    <property type="protein sequence ID" value="GKV41294.1"/>
    <property type="molecule type" value="Genomic_DNA"/>
</dbReference>
<accession>A0AAV5LW14</accession>
<proteinExistence type="predicted"/>
<name>A0AAV5LW14_9ROSI</name>
<protein>
    <submittedName>
        <fullName evidence="1">Uncharacterized protein</fullName>
    </submittedName>
</protein>